<dbReference type="PANTHER" id="PTHR33361">
    <property type="entry name" value="GLR0591 PROTEIN"/>
    <property type="match status" value="1"/>
</dbReference>
<dbReference type="Pfam" id="PF05960">
    <property type="entry name" value="DUF885"/>
    <property type="match status" value="1"/>
</dbReference>
<dbReference type="EMBL" id="JAHZST010000009">
    <property type="protein sequence ID" value="MBW8184650.1"/>
    <property type="molecule type" value="Genomic_DNA"/>
</dbReference>
<dbReference type="RefSeq" id="WP_220110147.1">
    <property type="nucleotide sequence ID" value="NZ_JAHZST010000009.1"/>
</dbReference>
<accession>A0ABS7E4U2</accession>
<evidence type="ECO:0000313" key="1">
    <source>
        <dbReference type="EMBL" id="MBW8184650.1"/>
    </source>
</evidence>
<comment type="caution">
    <text evidence="1">The sequence shown here is derived from an EMBL/GenBank/DDBJ whole genome shotgun (WGS) entry which is preliminary data.</text>
</comment>
<dbReference type="PROSITE" id="PS51257">
    <property type="entry name" value="PROKAR_LIPOPROTEIN"/>
    <property type="match status" value="1"/>
</dbReference>
<name>A0ABS7E4U2_9GAMM</name>
<evidence type="ECO:0000313" key="2">
    <source>
        <dbReference type="Proteomes" id="UP001195963"/>
    </source>
</evidence>
<organism evidence="1 2">
    <name type="scientific">Shewanella nanhaiensis</name>
    <dbReference type="NCBI Taxonomy" id="2864872"/>
    <lineage>
        <taxon>Bacteria</taxon>
        <taxon>Pseudomonadati</taxon>
        <taxon>Pseudomonadota</taxon>
        <taxon>Gammaproteobacteria</taxon>
        <taxon>Alteromonadales</taxon>
        <taxon>Shewanellaceae</taxon>
        <taxon>Shewanella</taxon>
    </lineage>
</organism>
<dbReference type="InterPro" id="IPR010281">
    <property type="entry name" value="DUF885"/>
</dbReference>
<gene>
    <name evidence="1" type="ORF">K0625_13320</name>
</gene>
<keyword evidence="2" id="KW-1185">Reference proteome</keyword>
<sequence length="591" mass="67927">MKKATLSLVVGLALTGLTGCQTQESTQQTDVKSVTQQQMSFNQFSQQFVSDFWKESPTWALYSGYHKYDGILKIPNEENRQASILFNQQQLAKLAQFDTDKLSANELIDYRLIENLLKRDLWEITTFKSWQWNPSAYNVAGGFAQLINEDFAPFDARLRSVLARMENVPAFYEAARHNINNPTLEHTQLAQMQNQGAFSVFSEDLLDSAKNSGLTTAEKKLFEQRFNASTKAIKEHIDWLAALAAKLEKEGARSFRIGEERYEEKFAFDIQAGMSGKALYEKALADKLRVQTEMAKITTQLWSKHFDTPQPKDQNKATRQLIDKLSAKHVKRDDFVDEVRAQIPELVKFVNEKNLVTLNPEKPLVVRETPAYMRGFAGASISAPGPYEKSSNTYYNVTPLDAMDAESAESYLREYNHWILQVLNIHEAIPGHYTQLVYSNESPSMIKSLFGNGAMVEGWAVYTERMMLEEGYGDFEPEMWLMYYKWNLRVIANTLLDYSIQVKGMTEEQALDLMVNEAFQQQAEAEGKWRRATLSQVQLTSYYSGYREIYDFREELKGIEGDNFDLKTFHEQFLSYGSAPVKYVRQLMLEK</sequence>
<dbReference type="PANTHER" id="PTHR33361:SF15">
    <property type="entry name" value="DUF885 FAMILY LIPOPROTEIN"/>
    <property type="match status" value="1"/>
</dbReference>
<proteinExistence type="predicted"/>
<reference evidence="1 2" key="1">
    <citation type="submission" date="2021-07" db="EMBL/GenBank/DDBJ databases">
        <title>Shewanella sp. nov, isolated from SCS.</title>
        <authorList>
            <person name="Cao W.R."/>
        </authorList>
    </citation>
    <scope>NUCLEOTIDE SEQUENCE [LARGE SCALE GENOMIC DNA]</scope>
    <source>
        <strain evidence="1 2">NR704-98</strain>
    </source>
</reference>
<protein>
    <submittedName>
        <fullName evidence="1">DUF885 domain-containing protein</fullName>
    </submittedName>
</protein>
<dbReference type="Proteomes" id="UP001195963">
    <property type="component" value="Unassembled WGS sequence"/>
</dbReference>